<dbReference type="InterPro" id="IPR036259">
    <property type="entry name" value="MFS_trans_sf"/>
</dbReference>
<dbReference type="GO" id="GO:0005886">
    <property type="term" value="C:plasma membrane"/>
    <property type="evidence" value="ECO:0007669"/>
    <property type="project" value="UniProtKB-SubCell"/>
</dbReference>
<feature type="transmembrane region" description="Helical" evidence="7">
    <location>
        <begin position="330"/>
        <end position="347"/>
    </location>
</feature>
<gene>
    <name evidence="9" type="ORF">FKG95_24060</name>
</gene>
<evidence type="ECO:0000256" key="6">
    <source>
        <dbReference type="ARBA" id="ARBA00023136"/>
    </source>
</evidence>
<dbReference type="InterPro" id="IPR020846">
    <property type="entry name" value="MFS_dom"/>
</dbReference>
<feature type="transmembrane region" description="Helical" evidence="7">
    <location>
        <begin position="354"/>
        <end position="372"/>
    </location>
</feature>
<feature type="transmembrane region" description="Helical" evidence="7">
    <location>
        <begin position="113"/>
        <end position="134"/>
    </location>
</feature>
<comment type="subcellular location">
    <subcellularLocation>
        <location evidence="1">Cell membrane</location>
        <topology evidence="1">Multi-pass membrane protein</topology>
    </subcellularLocation>
</comment>
<evidence type="ECO:0000313" key="9">
    <source>
        <dbReference type="EMBL" id="TQV74362.1"/>
    </source>
</evidence>
<dbReference type="CDD" id="cd06173">
    <property type="entry name" value="MFS_MefA_like"/>
    <property type="match status" value="1"/>
</dbReference>
<keyword evidence="6 7" id="KW-0472">Membrane</keyword>
<evidence type="ECO:0000256" key="1">
    <source>
        <dbReference type="ARBA" id="ARBA00004651"/>
    </source>
</evidence>
<feature type="transmembrane region" description="Helical" evidence="7">
    <location>
        <begin position="441"/>
        <end position="459"/>
    </location>
</feature>
<keyword evidence="4 7" id="KW-0812">Transmembrane</keyword>
<reference evidence="9 10" key="1">
    <citation type="submission" date="2019-06" db="EMBL/GenBank/DDBJ databases">
        <title>Whole genome sequence for Rhodospirillaceae sp. R148.</title>
        <authorList>
            <person name="Wang G."/>
        </authorList>
    </citation>
    <scope>NUCLEOTIDE SEQUENCE [LARGE SCALE GENOMIC DNA]</scope>
    <source>
        <strain evidence="9 10">R148</strain>
    </source>
</reference>
<evidence type="ECO:0000256" key="3">
    <source>
        <dbReference type="ARBA" id="ARBA00022475"/>
    </source>
</evidence>
<comment type="caution">
    <text evidence="9">The sequence shown here is derived from an EMBL/GenBank/DDBJ whole genome shotgun (WGS) entry which is preliminary data.</text>
</comment>
<dbReference type="Gene3D" id="1.20.1250.20">
    <property type="entry name" value="MFS general substrate transporter like domains"/>
    <property type="match status" value="1"/>
</dbReference>
<dbReference type="GO" id="GO:0022857">
    <property type="term" value="F:transmembrane transporter activity"/>
    <property type="evidence" value="ECO:0007669"/>
    <property type="project" value="InterPro"/>
</dbReference>
<evidence type="ECO:0000256" key="2">
    <source>
        <dbReference type="ARBA" id="ARBA00022448"/>
    </source>
</evidence>
<keyword evidence="2" id="KW-0813">Transport</keyword>
<feature type="domain" description="Major facilitator superfamily (MFS) profile" evidence="8">
    <location>
        <begin position="75"/>
        <end position="462"/>
    </location>
</feature>
<dbReference type="AlphaFoldDB" id="A0A545TAW4"/>
<feature type="transmembrane region" description="Helical" evidence="7">
    <location>
        <begin position="292"/>
        <end position="310"/>
    </location>
</feature>
<dbReference type="Proteomes" id="UP000315252">
    <property type="component" value="Unassembled WGS sequence"/>
</dbReference>
<organism evidence="9 10">
    <name type="scientific">Denitrobaculum tricleocarpae</name>
    <dbReference type="NCBI Taxonomy" id="2591009"/>
    <lineage>
        <taxon>Bacteria</taxon>
        <taxon>Pseudomonadati</taxon>
        <taxon>Pseudomonadota</taxon>
        <taxon>Alphaproteobacteria</taxon>
        <taxon>Rhodospirillales</taxon>
        <taxon>Rhodospirillaceae</taxon>
        <taxon>Denitrobaculum</taxon>
    </lineage>
</organism>
<evidence type="ECO:0000256" key="7">
    <source>
        <dbReference type="SAM" id="Phobius"/>
    </source>
</evidence>
<dbReference type="EMBL" id="VHSH01000010">
    <property type="protein sequence ID" value="TQV74362.1"/>
    <property type="molecule type" value="Genomic_DNA"/>
</dbReference>
<protein>
    <submittedName>
        <fullName evidence="9">MFS transporter</fullName>
    </submittedName>
</protein>
<accession>A0A545TAW4</accession>
<sequence length="490" mass="51853">MPVQGTISNISENLKQKSRGVKTQKRMTPLRRYGQTAIAALPDSGGCGSMRALCSHQSSLTLMPGQAGFGGVLRTLQHRNFRIYISGASISLIGTWMQRVAVGWLTWELTESGFWLGLVACADLLPAVFVGPFGGVVADRYNRIKIMLTAQSVSLCQAIALFALTATGNATVELLALLVLINGIAMGFNQPSRLALMPSLVPREDLSTGIAINSIIFNLARFIGPAVAGLLIVTVGVQGAFGANALTFSAFLIALLRIRVPRRPDRGKGKVPPSIWVQLGEGFSYAARHPGIGPMLLLLATASLSVRPFVELMPGFADRVFGGGADTLALLTSTVGIGAVMSGLWVARRGGGGLTRLVLLNTLLLSFSMLAFVASDWIWLGLASAAIAGMAMVATGVSMQTLLQMAVDGDLRGRVLSLYGIIFIGGPAAGALIMGALSEYIGLRLPLAFGAILVMLMWIRTWRRRVAITAALEPSHSEVRPGPDQTESKA</sequence>
<dbReference type="SUPFAM" id="SSF103473">
    <property type="entry name" value="MFS general substrate transporter"/>
    <property type="match status" value="1"/>
</dbReference>
<feature type="transmembrane region" description="Helical" evidence="7">
    <location>
        <begin position="415"/>
        <end position="435"/>
    </location>
</feature>
<evidence type="ECO:0000256" key="5">
    <source>
        <dbReference type="ARBA" id="ARBA00022989"/>
    </source>
</evidence>
<dbReference type="InterPro" id="IPR010290">
    <property type="entry name" value="TM_effector"/>
</dbReference>
<dbReference type="PANTHER" id="PTHR23513:SF11">
    <property type="entry name" value="STAPHYLOFERRIN A TRANSPORTER"/>
    <property type="match status" value="1"/>
</dbReference>
<proteinExistence type="predicted"/>
<dbReference type="OrthoDB" id="9809918at2"/>
<keyword evidence="3" id="KW-1003">Cell membrane</keyword>
<evidence type="ECO:0000313" key="10">
    <source>
        <dbReference type="Proteomes" id="UP000315252"/>
    </source>
</evidence>
<dbReference type="PANTHER" id="PTHR23513">
    <property type="entry name" value="INTEGRAL MEMBRANE EFFLUX PROTEIN-RELATED"/>
    <property type="match status" value="1"/>
</dbReference>
<feature type="transmembrane region" description="Helical" evidence="7">
    <location>
        <begin position="83"/>
        <end position="107"/>
    </location>
</feature>
<feature type="transmembrane region" description="Helical" evidence="7">
    <location>
        <begin position="239"/>
        <end position="258"/>
    </location>
</feature>
<dbReference type="Pfam" id="PF05977">
    <property type="entry name" value="MFS_3"/>
    <property type="match status" value="1"/>
</dbReference>
<name>A0A545TAW4_9PROT</name>
<keyword evidence="5 7" id="KW-1133">Transmembrane helix</keyword>
<evidence type="ECO:0000259" key="8">
    <source>
        <dbReference type="PROSITE" id="PS50850"/>
    </source>
</evidence>
<keyword evidence="10" id="KW-1185">Reference proteome</keyword>
<evidence type="ECO:0000256" key="4">
    <source>
        <dbReference type="ARBA" id="ARBA00022692"/>
    </source>
</evidence>
<dbReference type="PROSITE" id="PS50850">
    <property type="entry name" value="MFS"/>
    <property type="match status" value="1"/>
</dbReference>
<feature type="transmembrane region" description="Helical" evidence="7">
    <location>
        <begin position="378"/>
        <end position="403"/>
    </location>
</feature>